<dbReference type="InterPro" id="IPR031825">
    <property type="entry name" value="RXLR"/>
</dbReference>
<comment type="domain">
    <text evidence="5">The RxLR-dEER motif acts to carry the protein into the host cell cytoplasm through binding to cell surface phosphatidylinositol-3-phosphate.</text>
</comment>
<comment type="subcellular location">
    <subcellularLocation>
        <location evidence="1 5">Secreted</location>
    </subcellularLocation>
</comment>
<evidence type="ECO:0000256" key="3">
    <source>
        <dbReference type="ARBA" id="ARBA00022525"/>
    </source>
</evidence>
<dbReference type="EMBL" id="NBNE01002104">
    <property type="protein sequence ID" value="OWZ11515.1"/>
    <property type="molecule type" value="Genomic_DNA"/>
</dbReference>
<proteinExistence type="inferred from homology"/>
<evidence type="ECO:0000256" key="1">
    <source>
        <dbReference type="ARBA" id="ARBA00004613"/>
    </source>
</evidence>
<evidence type="ECO:0000256" key="5">
    <source>
        <dbReference type="RuleBase" id="RU367124"/>
    </source>
</evidence>
<name>A0A225W1R1_9STRA</name>
<comment type="similarity">
    <text evidence="2 5">Belongs to the RxLR effector family.</text>
</comment>
<gene>
    <name evidence="6" type="ORF">PHMEG_00015455</name>
</gene>
<keyword evidence="7" id="KW-1185">Reference proteome</keyword>
<sequence>MRSGFYIAFAVAALAYNSFVVAFTNEDESPLFSNNVPDFAANAVVSNGPQKRFLRIIEPENTDLVLHDEERAKIKSNEIIKNLGMVKKVPKKTQKFASLQGIIQRLNKVQKASKKTQKYGSLKRIIEILDSKKTAPKKLQNAS</sequence>
<protein>
    <recommendedName>
        <fullName evidence="5">RxLR effector protein</fullName>
    </recommendedName>
</protein>
<dbReference type="AlphaFoldDB" id="A0A225W1R1"/>
<feature type="signal peptide" evidence="5">
    <location>
        <begin position="1"/>
        <end position="22"/>
    </location>
</feature>
<reference evidence="7" key="1">
    <citation type="submission" date="2017-03" db="EMBL/GenBank/DDBJ databases">
        <title>Phytopthora megakarya and P. palmivora, two closely related causual agents of cacao black pod achieved similar genome size and gene model numbers by different mechanisms.</title>
        <authorList>
            <person name="Ali S."/>
            <person name="Shao J."/>
            <person name="Larry D.J."/>
            <person name="Kronmiller B."/>
            <person name="Shen D."/>
            <person name="Strem M.D."/>
            <person name="Melnick R.L."/>
            <person name="Guiltinan M.J."/>
            <person name="Tyler B.M."/>
            <person name="Meinhardt L.W."/>
            <person name="Bailey B.A."/>
        </authorList>
    </citation>
    <scope>NUCLEOTIDE SEQUENCE [LARGE SCALE GENOMIC DNA]</scope>
    <source>
        <strain evidence="7">zdho120</strain>
    </source>
</reference>
<evidence type="ECO:0000256" key="4">
    <source>
        <dbReference type="ARBA" id="ARBA00022729"/>
    </source>
</evidence>
<keyword evidence="4 5" id="KW-0732">Signal</keyword>
<dbReference type="Pfam" id="PF16810">
    <property type="entry name" value="RXLR"/>
    <property type="match status" value="1"/>
</dbReference>
<comment type="caution">
    <text evidence="6">The sequence shown here is derived from an EMBL/GenBank/DDBJ whole genome shotgun (WGS) entry which is preliminary data.</text>
</comment>
<organism evidence="6 7">
    <name type="scientific">Phytophthora megakarya</name>
    <dbReference type="NCBI Taxonomy" id="4795"/>
    <lineage>
        <taxon>Eukaryota</taxon>
        <taxon>Sar</taxon>
        <taxon>Stramenopiles</taxon>
        <taxon>Oomycota</taxon>
        <taxon>Peronosporomycetes</taxon>
        <taxon>Peronosporales</taxon>
        <taxon>Peronosporaceae</taxon>
        <taxon>Phytophthora</taxon>
    </lineage>
</organism>
<dbReference type="Proteomes" id="UP000198211">
    <property type="component" value="Unassembled WGS sequence"/>
</dbReference>
<evidence type="ECO:0000256" key="2">
    <source>
        <dbReference type="ARBA" id="ARBA00010400"/>
    </source>
</evidence>
<evidence type="ECO:0000313" key="7">
    <source>
        <dbReference type="Proteomes" id="UP000198211"/>
    </source>
</evidence>
<evidence type="ECO:0000313" key="6">
    <source>
        <dbReference type="EMBL" id="OWZ11515.1"/>
    </source>
</evidence>
<keyword evidence="3 5" id="KW-0964">Secreted</keyword>
<comment type="function">
    <text evidence="5">Effector that suppresses plant defense responses during pathogen infection.</text>
</comment>
<accession>A0A225W1R1</accession>
<feature type="chain" id="PRO_5044994277" description="RxLR effector protein" evidence="5">
    <location>
        <begin position="23"/>
        <end position="143"/>
    </location>
</feature>